<dbReference type="SUPFAM" id="SSF56436">
    <property type="entry name" value="C-type lectin-like"/>
    <property type="match status" value="1"/>
</dbReference>
<dbReference type="Gene3D" id="3.90.1580.10">
    <property type="entry name" value="paralog of FGE (formylglycine-generating enzyme)"/>
    <property type="match status" value="1"/>
</dbReference>
<gene>
    <name evidence="3" type="ORF">SOCE26_029050</name>
</gene>
<evidence type="ECO:0000313" key="3">
    <source>
        <dbReference type="EMBL" id="AUX41491.1"/>
    </source>
</evidence>
<name>A0A2L0EQA6_SORCE</name>
<dbReference type="InterPro" id="IPR042095">
    <property type="entry name" value="SUMF_sf"/>
</dbReference>
<organism evidence="3 4">
    <name type="scientific">Sorangium cellulosum</name>
    <name type="common">Polyangium cellulosum</name>
    <dbReference type="NCBI Taxonomy" id="56"/>
    <lineage>
        <taxon>Bacteria</taxon>
        <taxon>Pseudomonadati</taxon>
        <taxon>Myxococcota</taxon>
        <taxon>Polyangia</taxon>
        <taxon>Polyangiales</taxon>
        <taxon>Polyangiaceae</taxon>
        <taxon>Sorangium</taxon>
    </lineage>
</organism>
<evidence type="ECO:0000256" key="1">
    <source>
        <dbReference type="SAM" id="MobiDB-lite"/>
    </source>
</evidence>
<dbReference type="InterPro" id="IPR016187">
    <property type="entry name" value="CTDL_fold"/>
</dbReference>
<feature type="region of interest" description="Disordered" evidence="1">
    <location>
        <begin position="326"/>
        <end position="352"/>
    </location>
</feature>
<dbReference type="Proteomes" id="UP000238348">
    <property type="component" value="Chromosome"/>
</dbReference>
<dbReference type="GO" id="GO:0120147">
    <property type="term" value="F:formylglycine-generating oxidase activity"/>
    <property type="evidence" value="ECO:0007669"/>
    <property type="project" value="TreeGrafter"/>
</dbReference>
<dbReference type="PANTHER" id="PTHR23150:SF19">
    <property type="entry name" value="FORMYLGLYCINE-GENERATING ENZYME"/>
    <property type="match status" value="1"/>
</dbReference>
<feature type="region of interest" description="Disordered" evidence="1">
    <location>
        <begin position="37"/>
        <end position="63"/>
    </location>
</feature>
<dbReference type="InterPro" id="IPR005532">
    <property type="entry name" value="SUMF_dom"/>
</dbReference>
<dbReference type="EMBL" id="CP012673">
    <property type="protein sequence ID" value="AUX41491.1"/>
    <property type="molecule type" value="Genomic_DNA"/>
</dbReference>
<dbReference type="OrthoDB" id="5487137at2"/>
<feature type="domain" description="Sulfatase-modifying factor enzyme-like" evidence="2">
    <location>
        <begin position="113"/>
        <end position="248"/>
    </location>
</feature>
<dbReference type="PANTHER" id="PTHR23150">
    <property type="entry name" value="SULFATASE MODIFYING FACTOR 1, 2"/>
    <property type="match status" value="1"/>
</dbReference>
<proteinExistence type="predicted"/>
<accession>A0A2L0EQA6</accession>
<evidence type="ECO:0000259" key="2">
    <source>
        <dbReference type="Pfam" id="PF03781"/>
    </source>
</evidence>
<feature type="compositionally biased region" description="Low complexity" evidence="1">
    <location>
        <begin position="37"/>
        <end position="51"/>
    </location>
</feature>
<evidence type="ECO:0000313" key="4">
    <source>
        <dbReference type="Proteomes" id="UP000238348"/>
    </source>
</evidence>
<dbReference type="InterPro" id="IPR051043">
    <property type="entry name" value="Sulfatase_Mod_Factor_Kinase"/>
</dbReference>
<dbReference type="Pfam" id="PF03781">
    <property type="entry name" value="FGE-sulfatase"/>
    <property type="match status" value="1"/>
</dbReference>
<dbReference type="AlphaFoldDB" id="A0A2L0EQA6"/>
<protein>
    <recommendedName>
        <fullName evidence="2">Sulfatase-modifying factor enzyme-like domain-containing protein</fullName>
    </recommendedName>
</protein>
<sequence>MVPGEERSARALTGRALALAASLAGLLCAAPACDRGGPSPGGDAALDAAPPWDVGQTEPEPRPGMAWIPKGVLIAGTPPDRLPRIADEEMAGEQVVMHGFYIDVFSYPNEVGAIPTTNVTQDEARALCEAQDKRLCTELEIERACKGPANTTYEYGDTYRPSVCATGQSRVLTPNGVNAGCASAFGVHDLHGGVWTWTASQWQRDTSKPGLVTLRGGNGPAGELVGRCANGRGVKPDTRRPEVGVRCCAGEVNSFEVVLEVARDRPLRLEPLLDTRVAAQLAQLAPEEVRAAAEAGRAEDAFKVERMWTWHPRGNEELVLGGGCARAGGERGEKAAPQRSGKRARRSPPGGDPKLACGLIIARMRLSAPALLAFVSSDRWQPTLGETDSPRDLLLYGGDALGAFRRRVTYEWGKIAVADKERKRKHKGRRGLSYD</sequence>
<reference evidence="3 4" key="1">
    <citation type="submission" date="2015-09" db="EMBL/GenBank/DDBJ databases">
        <title>Sorangium comparison.</title>
        <authorList>
            <person name="Zaburannyi N."/>
            <person name="Bunk B."/>
            <person name="Overmann J."/>
            <person name="Mueller R."/>
        </authorList>
    </citation>
    <scope>NUCLEOTIDE SEQUENCE [LARGE SCALE GENOMIC DNA]</scope>
    <source>
        <strain evidence="3 4">So ce26</strain>
    </source>
</reference>